<name>A0ABW2B9D6_9RHOB</name>
<gene>
    <name evidence="1" type="ORF">ACFQFQ_26905</name>
</gene>
<keyword evidence="2" id="KW-1185">Reference proteome</keyword>
<organism evidence="1 2">
    <name type="scientific">Sulfitobacter porphyrae</name>
    <dbReference type="NCBI Taxonomy" id="1246864"/>
    <lineage>
        <taxon>Bacteria</taxon>
        <taxon>Pseudomonadati</taxon>
        <taxon>Pseudomonadota</taxon>
        <taxon>Alphaproteobacteria</taxon>
        <taxon>Rhodobacterales</taxon>
        <taxon>Roseobacteraceae</taxon>
        <taxon>Sulfitobacter</taxon>
    </lineage>
</organism>
<reference evidence="2" key="1">
    <citation type="journal article" date="2019" name="Int. J. Syst. Evol. Microbiol.">
        <title>The Global Catalogue of Microorganisms (GCM) 10K type strain sequencing project: providing services to taxonomists for standard genome sequencing and annotation.</title>
        <authorList>
            <consortium name="The Broad Institute Genomics Platform"/>
            <consortium name="The Broad Institute Genome Sequencing Center for Infectious Disease"/>
            <person name="Wu L."/>
            <person name="Ma J."/>
        </authorList>
    </citation>
    <scope>NUCLEOTIDE SEQUENCE [LARGE SCALE GENOMIC DNA]</scope>
    <source>
        <strain evidence="2">CCUG 66188</strain>
    </source>
</reference>
<evidence type="ECO:0000313" key="2">
    <source>
        <dbReference type="Proteomes" id="UP001596353"/>
    </source>
</evidence>
<protein>
    <submittedName>
        <fullName evidence="1">3-oxoacyl-ACP synthase</fullName>
    </submittedName>
</protein>
<accession>A0ABW2B9D6</accession>
<proteinExistence type="predicted"/>
<sequence length="351" mass="37620">MSTGVNILSAGMVTAVGLDRASACAAMRAGLDGFCETQFVAPGGAWLLGAPVPLPRNWIGEKRLAHLAAGAIVDALQGQGGAQADMSLILCLAETTRPGQVVRNVDRFAARVLEFSGLSERTKMQVVSHGRPSGFIALERARRMFARDEARHVLIIGVDSLLNGPAIAHFLRENRLLTGDNANGFLPGEAAAAILCAPGKPTHFALTGLGLTREEAYIYNRKAQDGFDLPLRGDGMTQAYRDALEMSGLQDFGRIDFRITDLAGEAFFFKQSALAMQRMMRLHRDPQPIWTPGDCLGNIGAAFVPLMVGWGLESFEKGYADGHRIMVEASGDDGTCGSAIFQTAERKRAAA</sequence>
<dbReference type="EMBL" id="JBHSWG010000004">
    <property type="protein sequence ID" value="MFC6762334.1"/>
    <property type="molecule type" value="Genomic_DNA"/>
</dbReference>
<dbReference type="InterPro" id="IPR016039">
    <property type="entry name" value="Thiolase-like"/>
</dbReference>
<dbReference type="Proteomes" id="UP001596353">
    <property type="component" value="Unassembled WGS sequence"/>
</dbReference>
<comment type="caution">
    <text evidence="1">The sequence shown here is derived from an EMBL/GenBank/DDBJ whole genome shotgun (WGS) entry which is preliminary data.</text>
</comment>
<dbReference type="SUPFAM" id="SSF53901">
    <property type="entry name" value="Thiolase-like"/>
    <property type="match status" value="1"/>
</dbReference>
<evidence type="ECO:0000313" key="1">
    <source>
        <dbReference type="EMBL" id="MFC6762334.1"/>
    </source>
</evidence>
<dbReference type="NCBIfam" id="NF004798">
    <property type="entry name" value="PRK06147.1"/>
    <property type="match status" value="1"/>
</dbReference>
<dbReference type="Gene3D" id="3.40.47.10">
    <property type="match status" value="1"/>
</dbReference>